<organism evidence="1">
    <name type="scientific">marine sediment metagenome</name>
    <dbReference type="NCBI Taxonomy" id="412755"/>
    <lineage>
        <taxon>unclassified sequences</taxon>
        <taxon>metagenomes</taxon>
        <taxon>ecological metagenomes</taxon>
    </lineage>
</organism>
<accession>X1LI36</accession>
<proteinExistence type="predicted"/>
<sequence>IIRLSSEYRAKDKEVENLSSHVSSSNLIYVLLIGLGEGGHTHYPLG</sequence>
<feature type="non-terminal residue" evidence="1">
    <location>
        <position position="1"/>
    </location>
</feature>
<comment type="caution">
    <text evidence="1">The sequence shown here is derived from an EMBL/GenBank/DDBJ whole genome shotgun (WGS) entry which is preliminary data.</text>
</comment>
<gene>
    <name evidence="1" type="ORF">S03H2_69005</name>
</gene>
<evidence type="ECO:0000313" key="1">
    <source>
        <dbReference type="EMBL" id="GAH93828.1"/>
    </source>
</evidence>
<dbReference type="EMBL" id="BARU01045492">
    <property type="protein sequence ID" value="GAH93828.1"/>
    <property type="molecule type" value="Genomic_DNA"/>
</dbReference>
<protein>
    <submittedName>
        <fullName evidence="1">Uncharacterized protein</fullName>
    </submittedName>
</protein>
<dbReference type="AlphaFoldDB" id="X1LI36"/>
<reference evidence="1" key="1">
    <citation type="journal article" date="2014" name="Front. Microbiol.">
        <title>High frequency of phylogenetically diverse reductive dehalogenase-homologous genes in deep subseafloor sedimentary metagenomes.</title>
        <authorList>
            <person name="Kawai M."/>
            <person name="Futagami T."/>
            <person name="Toyoda A."/>
            <person name="Takaki Y."/>
            <person name="Nishi S."/>
            <person name="Hori S."/>
            <person name="Arai W."/>
            <person name="Tsubouchi T."/>
            <person name="Morono Y."/>
            <person name="Uchiyama I."/>
            <person name="Ito T."/>
            <person name="Fujiyama A."/>
            <person name="Inagaki F."/>
            <person name="Takami H."/>
        </authorList>
    </citation>
    <scope>NUCLEOTIDE SEQUENCE</scope>
    <source>
        <strain evidence="1">Expedition CK06-06</strain>
    </source>
</reference>
<name>X1LI36_9ZZZZ</name>